<dbReference type="AlphaFoldDB" id="A0A0C9Z7F5"/>
<keyword evidence="2" id="KW-1185">Reference proteome</keyword>
<dbReference type="OrthoDB" id="3251205at2759"/>
<organism evidence="1 2">
    <name type="scientific">Pisolithus microcarpus 441</name>
    <dbReference type="NCBI Taxonomy" id="765257"/>
    <lineage>
        <taxon>Eukaryota</taxon>
        <taxon>Fungi</taxon>
        <taxon>Dikarya</taxon>
        <taxon>Basidiomycota</taxon>
        <taxon>Agaricomycotina</taxon>
        <taxon>Agaricomycetes</taxon>
        <taxon>Agaricomycetidae</taxon>
        <taxon>Boletales</taxon>
        <taxon>Sclerodermatineae</taxon>
        <taxon>Pisolithaceae</taxon>
        <taxon>Pisolithus</taxon>
    </lineage>
</organism>
<dbReference type="InterPro" id="IPR040521">
    <property type="entry name" value="KDZ"/>
</dbReference>
<dbReference type="PANTHER" id="PTHR33096">
    <property type="entry name" value="CXC2 DOMAIN-CONTAINING PROTEIN"/>
    <property type="match status" value="1"/>
</dbReference>
<sequence>KRMFSMFHETGIFITSCHHWFVLLACNMVKSGELTKYPLAIISKLISVYGKNGGCVYDIGCAFSTTLQNSSLGPQSEDLKLRMMVGAFHRHAHNRMCQLDWHPQYIQGTGHTEGEGCEHIFAASNKLARSTRHAMSFH</sequence>
<feature type="non-terminal residue" evidence="1">
    <location>
        <position position="1"/>
    </location>
</feature>
<name>A0A0C9Z7F5_9AGAM</name>
<evidence type="ECO:0000313" key="1">
    <source>
        <dbReference type="EMBL" id="KIK21929.1"/>
    </source>
</evidence>
<evidence type="ECO:0000313" key="2">
    <source>
        <dbReference type="Proteomes" id="UP000054018"/>
    </source>
</evidence>
<dbReference type="Pfam" id="PF18758">
    <property type="entry name" value="KDZ"/>
    <property type="match status" value="1"/>
</dbReference>
<dbReference type="HOGENOM" id="CLU_091791_0_0_1"/>
<dbReference type="Proteomes" id="UP000054018">
    <property type="component" value="Unassembled WGS sequence"/>
</dbReference>
<dbReference type="EMBL" id="KN833745">
    <property type="protein sequence ID" value="KIK21929.1"/>
    <property type="molecule type" value="Genomic_DNA"/>
</dbReference>
<reference evidence="1 2" key="1">
    <citation type="submission" date="2014-04" db="EMBL/GenBank/DDBJ databases">
        <authorList>
            <consortium name="DOE Joint Genome Institute"/>
            <person name="Kuo A."/>
            <person name="Kohler A."/>
            <person name="Costa M.D."/>
            <person name="Nagy L.G."/>
            <person name="Floudas D."/>
            <person name="Copeland A."/>
            <person name="Barry K.W."/>
            <person name="Cichocki N."/>
            <person name="Veneault-Fourrey C."/>
            <person name="LaButti K."/>
            <person name="Lindquist E.A."/>
            <person name="Lipzen A."/>
            <person name="Lundell T."/>
            <person name="Morin E."/>
            <person name="Murat C."/>
            <person name="Sun H."/>
            <person name="Tunlid A."/>
            <person name="Henrissat B."/>
            <person name="Grigoriev I.V."/>
            <person name="Hibbett D.S."/>
            <person name="Martin F."/>
            <person name="Nordberg H.P."/>
            <person name="Cantor M.N."/>
            <person name="Hua S.X."/>
        </authorList>
    </citation>
    <scope>NUCLEOTIDE SEQUENCE [LARGE SCALE GENOMIC DNA]</scope>
    <source>
        <strain evidence="1 2">441</strain>
    </source>
</reference>
<feature type="non-terminal residue" evidence="1">
    <location>
        <position position="138"/>
    </location>
</feature>
<protein>
    <submittedName>
        <fullName evidence="1">Uncharacterized protein</fullName>
    </submittedName>
</protein>
<reference evidence="2" key="2">
    <citation type="submission" date="2015-01" db="EMBL/GenBank/DDBJ databases">
        <title>Evolutionary Origins and Diversification of the Mycorrhizal Mutualists.</title>
        <authorList>
            <consortium name="DOE Joint Genome Institute"/>
            <consortium name="Mycorrhizal Genomics Consortium"/>
            <person name="Kohler A."/>
            <person name="Kuo A."/>
            <person name="Nagy L.G."/>
            <person name="Floudas D."/>
            <person name="Copeland A."/>
            <person name="Barry K.W."/>
            <person name="Cichocki N."/>
            <person name="Veneault-Fourrey C."/>
            <person name="LaButti K."/>
            <person name="Lindquist E.A."/>
            <person name="Lipzen A."/>
            <person name="Lundell T."/>
            <person name="Morin E."/>
            <person name="Murat C."/>
            <person name="Riley R."/>
            <person name="Ohm R."/>
            <person name="Sun H."/>
            <person name="Tunlid A."/>
            <person name="Henrissat B."/>
            <person name="Grigoriev I.V."/>
            <person name="Hibbett D.S."/>
            <person name="Martin F."/>
        </authorList>
    </citation>
    <scope>NUCLEOTIDE SEQUENCE [LARGE SCALE GENOMIC DNA]</scope>
    <source>
        <strain evidence="2">441</strain>
    </source>
</reference>
<gene>
    <name evidence="1" type="ORF">PISMIDRAFT_36786</name>
</gene>
<proteinExistence type="predicted"/>
<dbReference type="PANTHER" id="PTHR33096:SF1">
    <property type="entry name" value="CXC1-LIKE CYSTEINE CLUSTER ASSOCIATED WITH KDZ TRANSPOSASES DOMAIN-CONTAINING PROTEIN"/>
    <property type="match status" value="1"/>
</dbReference>
<accession>A0A0C9Z7F5</accession>